<feature type="signal peptide" evidence="2">
    <location>
        <begin position="1"/>
        <end position="23"/>
    </location>
</feature>
<dbReference type="AlphaFoldDB" id="A0A2T0T9D6"/>
<organism evidence="3 4">
    <name type="scientific">Umezawaea tangerina</name>
    <dbReference type="NCBI Taxonomy" id="84725"/>
    <lineage>
        <taxon>Bacteria</taxon>
        <taxon>Bacillati</taxon>
        <taxon>Actinomycetota</taxon>
        <taxon>Actinomycetes</taxon>
        <taxon>Pseudonocardiales</taxon>
        <taxon>Pseudonocardiaceae</taxon>
        <taxon>Umezawaea</taxon>
    </lineage>
</organism>
<dbReference type="InterPro" id="IPR019198">
    <property type="entry name" value="Beta_propeller_containing"/>
</dbReference>
<evidence type="ECO:0000256" key="1">
    <source>
        <dbReference type="SAM" id="MobiDB-lite"/>
    </source>
</evidence>
<feature type="region of interest" description="Disordered" evidence="1">
    <location>
        <begin position="90"/>
        <end position="119"/>
    </location>
</feature>
<dbReference type="Pfam" id="PF09826">
    <property type="entry name" value="Beta_propel"/>
    <property type="match status" value="1"/>
</dbReference>
<accession>A0A2T0T9D6</accession>
<dbReference type="EMBL" id="PVTF01000004">
    <property type="protein sequence ID" value="PRY42266.1"/>
    <property type="molecule type" value="Genomic_DNA"/>
</dbReference>
<reference evidence="3 4" key="1">
    <citation type="submission" date="2018-03" db="EMBL/GenBank/DDBJ databases">
        <title>Genomic Encyclopedia of Archaeal and Bacterial Type Strains, Phase II (KMG-II): from individual species to whole genera.</title>
        <authorList>
            <person name="Goeker M."/>
        </authorList>
    </citation>
    <scope>NUCLEOTIDE SEQUENCE [LARGE SCALE GENOMIC DNA]</scope>
    <source>
        <strain evidence="3 4">DSM 44720</strain>
    </source>
</reference>
<dbReference type="RefSeq" id="WP_170155842.1">
    <property type="nucleotide sequence ID" value="NZ_PVTF01000004.1"/>
</dbReference>
<keyword evidence="4" id="KW-1185">Reference proteome</keyword>
<name>A0A2T0T9D6_9PSEU</name>
<sequence>MKRPGVVLAGIVVVGLCAGSAPAVLDGWAPDPVPPVGTAGPVELVAFDSCDEVLSRFRAAAKGDLDRLSRQWVPVDGDVAVESKAEAGTSFDSRTAAVPGTAEHSTTNVQENGVDEPDLVKTDGKRVVSVADGVLRVVDVASRRVTGTLDLANSSASQLLLSGDRALVVTTEVAAGIPVPPDEFAPRTGSRLVLVDLSGPPKALGALTVDGTYLDARQIGGVARVVVSSTPRPAFVYPQDGWSVAQTRLENEKVVDAAPISTWLPHYELSTPTSRRDGTLVDCSRVSFPEQPTSASLLTVLTLDLSAALGTGDPVSVVAAGDTVYGTASNLYVADQHQVFTTGRGRIAPSGTTSVHQFDISRPGPPRHVASGVVDGLPLNKYSFSEYAGHLRIATTGSTAQNAQQSSVIVLERRGDALVQTGRVDGLGVGERIHSVRFLGAVGYVVTFRQTDPLYTLDLADPAKPRVVGELKINGYSAYLHPAGDGRLIGVGQDANDRGRVSGTQVSLFDVRDLARPERLAQYQVPGGTSEAEYDPHAFLYWPADGLLVLPVTDRADGTGGSLVLRLSGNGFDEVGRVVHPTGTIRRALVIGDDLWTVSEGGALVSSGDRAAQLAWVPFG</sequence>
<keyword evidence="2" id="KW-0732">Signal</keyword>
<evidence type="ECO:0000313" key="4">
    <source>
        <dbReference type="Proteomes" id="UP000239494"/>
    </source>
</evidence>
<feature type="chain" id="PRO_5015693259" evidence="2">
    <location>
        <begin position="24"/>
        <end position="620"/>
    </location>
</feature>
<protein>
    <submittedName>
        <fullName evidence="3">Beta propeller domain-containing protein</fullName>
    </submittedName>
</protein>
<comment type="caution">
    <text evidence="3">The sequence shown here is derived from an EMBL/GenBank/DDBJ whole genome shotgun (WGS) entry which is preliminary data.</text>
</comment>
<proteinExistence type="predicted"/>
<evidence type="ECO:0000256" key="2">
    <source>
        <dbReference type="SAM" id="SignalP"/>
    </source>
</evidence>
<gene>
    <name evidence="3" type="ORF">CLV43_10496</name>
</gene>
<evidence type="ECO:0000313" key="3">
    <source>
        <dbReference type="EMBL" id="PRY42266.1"/>
    </source>
</evidence>
<dbReference type="Proteomes" id="UP000239494">
    <property type="component" value="Unassembled WGS sequence"/>
</dbReference>
<dbReference type="SUPFAM" id="SSF69322">
    <property type="entry name" value="Tricorn protease domain 2"/>
    <property type="match status" value="1"/>
</dbReference>